<dbReference type="InterPro" id="IPR008250">
    <property type="entry name" value="ATPase_P-typ_transduc_dom_A_sf"/>
</dbReference>
<dbReference type="NCBIfam" id="TIGR01511">
    <property type="entry name" value="ATPase-IB1_Cu"/>
    <property type="match status" value="1"/>
</dbReference>
<dbReference type="Pfam" id="PF00702">
    <property type="entry name" value="Hydrolase"/>
    <property type="match status" value="1"/>
</dbReference>
<evidence type="ECO:0000259" key="16">
    <source>
        <dbReference type="Pfam" id="PF00122"/>
    </source>
</evidence>
<evidence type="ECO:0000256" key="8">
    <source>
        <dbReference type="ARBA" id="ARBA00022741"/>
    </source>
</evidence>
<dbReference type="SUPFAM" id="SSF56784">
    <property type="entry name" value="HAD-like"/>
    <property type="match status" value="1"/>
</dbReference>
<evidence type="ECO:0000256" key="10">
    <source>
        <dbReference type="ARBA" id="ARBA00022842"/>
    </source>
</evidence>
<feature type="transmembrane region" description="Helical" evidence="15">
    <location>
        <begin position="369"/>
        <end position="391"/>
    </location>
</feature>
<evidence type="ECO:0000256" key="1">
    <source>
        <dbReference type="ARBA" id="ARBA00004651"/>
    </source>
</evidence>
<evidence type="ECO:0000313" key="18">
    <source>
        <dbReference type="Proteomes" id="UP000190044"/>
    </source>
</evidence>
<evidence type="ECO:0000256" key="11">
    <source>
        <dbReference type="ARBA" id="ARBA00022967"/>
    </source>
</evidence>
<dbReference type="InterPro" id="IPR017969">
    <property type="entry name" value="Heavy-metal-associated_CS"/>
</dbReference>
<dbReference type="PROSITE" id="PS01047">
    <property type="entry name" value="HMA_1"/>
    <property type="match status" value="1"/>
</dbReference>
<proteinExistence type="inferred from homology"/>
<dbReference type="EMBL" id="FUYP01000036">
    <property type="protein sequence ID" value="SKB95794.1"/>
    <property type="molecule type" value="Genomic_DNA"/>
</dbReference>
<organism evidence="17 18">
    <name type="scientific">Sphingopyxis flava</name>
    <dbReference type="NCBI Taxonomy" id="1507287"/>
    <lineage>
        <taxon>Bacteria</taxon>
        <taxon>Pseudomonadati</taxon>
        <taxon>Pseudomonadota</taxon>
        <taxon>Alphaproteobacteria</taxon>
        <taxon>Sphingomonadales</taxon>
        <taxon>Sphingomonadaceae</taxon>
        <taxon>Sphingopyxis</taxon>
    </lineage>
</organism>
<evidence type="ECO:0000256" key="12">
    <source>
        <dbReference type="ARBA" id="ARBA00022989"/>
    </source>
</evidence>
<dbReference type="NCBIfam" id="TIGR01494">
    <property type="entry name" value="ATPase_P-type"/>
    <property type="match status" value="2"/>
</dbReference>
<dbReference type="SUPFAM" id="SSF55008">
    <property type="entry name" value="HMA, heavy metal-associated domain"/>
    <property type="match status" value="1"/>
</dbReference>
<dbReference type="NCBIfam" id="TIGR01512">
    <property type="entry name" value="ATPase-IB2_Cd"/>
    <property type="match status" value="1"/>
</dbReference>
<keyword evidence="13" id="KW-0406">Ion transport</keyword>
<feature type="transmembrane region" description="Helical" evidence="15">
    <location>
        <begin position="681"/>
        <end position="699"/>
    </location>
</feature>
<dbReference type="GO" id="GO:0005524">
    <property type="term" value="F:ATP binding"/>
    <property type="evidence" value="ECO:0007669"/>
    <property type="project" value="UniProtKB-UniRule"/>
</dbReference>
<feature type="transmembrane region" description="Helical" evidence="15">
    <location>
        <begin position="342"/>
        <end position="363"/>
    </location>
</feature>
<dbReference type="PRINTS" id="PR00943">
    <property type="entry name" value="CUATPASE"/>
</dbReference>
<evidence type="ECO:0000256" key="14">
    <source>
        <dbReference type="ARBA" id="ARBA00023136"/>
    </source>
</evidence>
<dbReference type="InterPro" id="IPR018303">
    <property type="entry name" value="ATPase_P-typ_P_site"/>
</dbReference>
<keyword evidence="8 15" id="KW-0547">Nucleotide-binding</keyword>
<dbReference type="Gene3D" id="2.70.150.10">
    <property type="entry name" value="Calcium-transporting ATPase, cytoplasmic transduction domain A"/>
    <property type="match status" value="1"/>
</dbReference>
<keyword evidence="9 15" id="KW-0067">ATP-binding</keyword>
<feature type="domain" description="P-type ATPase A" evidence="16">
    <location>
        <begin position="229"/>
        <end position="322"/>
    </location>
</feature>
<accession>A0A1T5FHV7</accession>
<dbReference type="OrthoDB" id="9813266at2"/>
<evidence type="ECO:0000256" key="7">
    <source>
        <dbReference type="ARBA" id="ARBA00022723"/>
    </source>
</evidence>
<dbReference type="InterPro" id="IPR023299">
    <property type="entry name" value="ATPase_P-typ_cyto_dom_N"/>
</dbReference>
<dbReference type="InterPro" id="IPR001757">
    <property type="entry name" value="P_typ_ATPase"/>
</dbReference>
<evidence type="ECO:0000256" key="13">
    <source>
        <dbReference type="ARBA" id="ARBA00023065"/>
    </source>
</evidence>
<keyword evidence="4 15" id="KW-1003">Cell membrane</keyword>
<keyword evidence="12 15" id="KW-1133">Transmembrane helix</keyword>
<keyword evidence="6 15" id="KW-0812">Transmembrane</keyword>
<dbReference type="SUPFAM" id="SSF81653">
    <property type="entry name" value="Calcium ATPase, transduction domain A"/>
    <property type="match status" value="1"/>
</dbReference>
<keyword evidence="18" id="KW-1185">Reference proteome</keyword>
<evidence type="ECO:0000313" key="17">
    <source>
        <dbReference type="EMBL" id="SKB95794.1"/>
    </source>
</evidence>
<evidence type="ECO:0000256" key="2">
    <source>
        <dbReference type="ARBA" id="ARBA00006024"/>
    </source>
</evidence>
<dbReference type="GO" id="GO:0055070">
    <property type="term" value="P:copper ion homeostasis"/>
    <property type="evidence" value="ECO:0007669"/>
    <property type="project" value="TreeGrafter"/>
</dbReference>
<evidence type="ECO:0000256" key="9">
    <source>
        <dbReference type="ARBA" id="ARBA00022840"/>
    </source>
</evidence>
<evidence type="ECO:0000256" key="15">
    <source>
        <dbReference type="RuleBase" id="RU362081"/>
    </source>
</evidence>
<evidence type="ECO:0000256" key="3">
    <source>
        <dbReference type="ARBA" id="ARBA00022448"/>
    </source>
</evidence>
<dbReference type="PANTHER" id="PTHR43520:SF5">
    <property type="entry name" value="CATION-TRANSPORTING P-TYPE ATPASE-RELATED"/>
    <property type="match status" value="1"/>
</dbReference>
<evidence type="ECO:0000256" key="4">
    <source>
        <dbReference type="ARBA" id="ARBA00022475"/>
    </source>
</evidence>
<dbReference type="Pfam" id="PF00122">
    <property type="entry name" value="E1-E2_ATPase"/>
    <property type="match status" value="1"/>
</dbReference>
<dbReference type="InterPro" id="IPR006121">
    <property type="entry name" value="HMA_dom"/>
</dbReference>
<dbReference type="Gene3D" id="3.40.1110.10">
    <property type="entry name" value="Calcium-transporting ATPase, cytoplasmic domain N"/>
    <property type="match status" value="1"/>
</dbReference>
<keyword evidence="3" id="KW-0813">Transport</keyword>
<dbReference type="InterPro" id="IPR027256">
    <property type="entry name" value="P-typ_ATPase_IB"/>
</dbReference>
<dbReference type="InterPro" id="IPR059000">
    <property type="entry name" value="ATPase_P-type_domA"/>
</dbReference>
<reference evidence="18" key="1">
    <citation type="submission" date="2017-02" db="EMBL/GenBank/DDBJ databases">
        <authorList>
            <person name="Varghese N."/>
            <person name="Submissions S."/>
        </authorList>
    </citation>
    <scope>NUCLEOTIDE SEQUENCE [LARGE SCALE GENOMIC DNA]</scope>
    <source>
        <strain evidence="18">R11H</strain>
    </source>
</reference>
<dbReference type="PRINTS" id="PR00119">
    <property type="entry name" value="CATATPASE"/>
</dbReference>
<dbReference type="CDD" id="cd00371">
    <property type="entry name" value="HMA"/>
    <property type="match status" value="1"/>
</dbReference>
<feature type="transmembrane region" description="Helical" evidence="15">
    <location>
        <begin position="186"/>
        <end position="204"/>
    </location>
</feature>
<keyword evidence="5" id="KW-0597">Phosphoprotein</keyword>
<gene>
    <name evidence="17" type="ORF">SAMN06295937_103614</name>
</gene>
<keyword evidence="10" id="KW-0460">Magnesium</keyword>
<dbReference type="GO" id="GO:0005886">
    <property type="term" value="C:plasma membrane"/>
    <property type="evidence" value="ECO:0007669"/>
    <property type="project" value="UniProtKB-SubCell"/>
</dbReference>
<dbReference type="SUPFAM" id="SSF81665">
    <property type="entry name" value="Calcium ATPase, transmembrane domain M"/>
    <property type="match status" value="1"/>
</dbReference>
<comment type="similarity">
    <text evidence="2 15">Belongs to the cation transport ATPase (P-type) (TC 3.A.3) family. Type IB subfamily.</text>
</comment>
<evidence type="ECO:0000256" key="5">
    <source>
        <dbReference type="ARBA" id="ARBA00022553"/>
    </source>
</evidence>
<feature type="transmembrane region" description="Helical" evidence="15">
    <location>
        <begin position="659"/>
        <end position="675"/>
    </location>
</feature>
<dbReference type="InterPro" id="IPR023214">
    <property type="entry name" value="HAD_sf"/>
</dbReference>
<dbReference type="RefSeq" id="WP_079639979.1">
    <property type="nucleotide sequence ID" value="NZ_FUYP01000036.1"/>
</dbReference>
<feature type="transmembrane region" description="Helical" evidence="15">
    <location>
        <begin position="162"/>
        <end position="180"/>
    </location>
</feature>
<dbReference type="InterPro" id="IPR036412">
    <property type="entry name" value="HAD-like_sf"/>
</dbReference>
<keyword evidence="7 15" id="KW-0479">Metal-binding</keyword>
<feature type="transmembrane region" description="Helical" evidence="15">
    <location>
        <begin position="92"/>
        <end position="113"/>
    </location>
</feature>
<dbReference type="GO" id="GO:0043682">
    <property type="term" value="F:P-type divalent copper transporter activity"/>
    <property type="evidence" value="ECO:0007669"/>
    <property type="project" value="TreeGrafter"/>
</dbReference>
<dbReference type="InterPro" id="IPR036163">
    <property type="entry name" value="HMA_dom_sf"/>
</dbReference>
<keyword evidence="14 15" id="KW-0472">Membrane</keyword>
<sequence length="706" mass="73602">MTKFATLLIERDFAVPDIRCAGCIAKLEQGLVRDRRIAAARVNFTEKRVHISCTPDADTPELIGAFSLLGFEAHPIGDGPADVDGGASDSRALLRAVAVSGFAMMNIMLLSVSVWSGASGATRDLFHWLSAAIALPTVAYAGKSFFRSAWRAVRRGHTNMDVPISIGVLIATALSLYETATHGPHAYFDGVVMLLFFLLCGRWLDSVMRDRARGGVTALLRNMGTGAMVVEKDETSRWVDATALESGMVMLIAAGERLPADGIMISGTSQLDLSLLTGESAPQAVGPGDSVHAGTLNIEAPIRVRVSATGGDTAIADIARLMGEAAQGKSRYVRIADRAARYYAPAVHTLALLAFAAWMIAGAGWHHSLLIAVAVLIITCPCALGLAVPAAQIVAAGTLMRIGVLVKDGSALERLAEVDRAMIDKTGTLTLGRPVAANLDEADPRARALLLALARASRHPLSEALTRDLAASEMTPTPVEAVKETPGFGVEALWEGRKVTLARPAQPLGGSDLATELAVDDVPVITIRFADALRPDALEAIAGLREAGVEPSILSGDRAAAVAPVARALGLTAQTGMSPQEKLTAIARQTAAGHKVLMIGDGLNDGPALAAGHASIAPGSASDAGKNAADCIFLGDRLMPALKAVRVARRTKAIVRQNFALAIGYNIIAVPLAFLGYVTPLVAAIAMSGSSLIVVGNALRLKGAAR</sequence>
<name>A0A1T5FHV7_9SPHN</name>
<dbReference type="Gene3D" id="3.30.70.100">
    <property type="match status" value="1"/>
</dbReference>
<dbReference type="GO" id="GO:0016887">
    <property type="term" value="F:ATP hydrolysis activity"/>
    <property type="evidence" value="ECO:0007669"/>
    <property type="project" value="InterPro"/>
</dbReference>
<feature type="transmembrane region" description="Helical" evidence="15">
    <location>
        <begin position="125"/>
        <end position="142"/>
    </location>
</feature>
<dbReference type="Proteomes" id="UP000190044">
    <property type="component" value="Unassembled WGS sequence"/>
</dbReference>
<dbReference type="PANTHER" id="PTHR43520">
    <property type="entry name" value="ATP7, ISOFORM B"/>
    <property type="match status" value="1"/>
</dbReference>
<evidence type="ECO:0000256" key="6">
    <source>
        <dbReference type="ARBA" id="ARBA00022692"/>
    </source>
</evidence>
<dbReference type="GO" id="GO:0005507">
    <property type="term" value="F:copper ion binding"/>
    <property type="evidence" value="ECO:0007669"/>
    <property type="project" value="TreeGrafter"/>
</dbReference>
<dbReference type="AlphaFoldDB" id="A0A1T5FHV7"/>
<keyword evidence="11" id="KW-1278">Translocase</keyword>
<dbReference type="InterPro" id="IPR023298">
    <property type="entry name" value="ATPase_P-typ_TM_dom_sf"/>
</dbReference>
<dbReference type="Gene3D" id="3.40.50.1000">
    <property type="entry name" value="HAD superfamily/HAD-like"/>
    <property type="match status" value="1"/>
</dbReference>
<protein>
    <submittedName>
        <fullName evidence="17">Cu2+-exporting ATPase</fullName>
    </submittedName>
</protein>
<comment type="subcellular location">
    <subcellularLocation>
        <location evidence="1">Cell membrane</location>
        <topology evidence="1">Multi-pass membrane protein</topology>
    </subcellularLocation>
</comment>
<dbReference type="NCBIfam" id="TIGR01525">
    <property type="entry name" value="ATPase-IB_hvy"/>
    <property type="match status" value="1"/>
</dbReference>
<dbReference type="PROSITE" id="PS00154">
    <property type="entry name" value="ATPASE_E1_E2"/>
    <property type="match status" value="1"/>
</dbReference>